<dbReference type="AlphaFoldDB" id="A0AAE8M164"/>
<comment type="caution">
    <text evidence="2">The sequence shown here is derived from an EMBL/GenBank/DDBJ whole genome shotgun (WGS) entry which is preliminary data.</text>
</comment>
<evidence type="ECO:0000313" key="3">
    <source>
        <dbReference type="Proteomes" id="UP001187734"/>
    </source>
</evidence>
<evidence type="ECO:0000256" key="1">
    <source>
        <dbReference type="SAM" id="MobiDB-lite"/>
    </source>
</evidence>
<evidence type="ECO:0000313" key="2">
    <source>
        <dbReference type="EMBL" id="SPJ72138.1"/>
    </source>
</evidence>
<dbReference type="EMBL" id="ONZP01000052">
    <property type="protein sequence ID" value="SPJ72138.1"/>
    <property type="molecule type" value="Genomic_DNA"/>
</dbReference>
<gene>
    <name evidence="2" type="ORF">FTOL_01866</name>
</gene>
<feature type="compositionally biased region" description="Basic residues" evidence="1">
    <location>
        <begin position="44"/>
        <end position="55"/>
    </location>
</feature>
<feature type="region of interest" description="Disordered" evidence="1">
    <location>
        <begin position="1"/>
        <end position="104"/>
    </location>
</feature>
<organism evidence="2 3">
    <name type="scientific">Fusarium torulosum</name>
    <dbReference type="NCBI Taxonomy" id="33205"/>
    <lineage>
        <taxon>Eukaryota</taxon>
        <taxon>Fungi</taxon>
        <taxon>Dikarya</taxon>
        <taxon>Ascomycota</taxon>
        <taxon>Pezizomycotina</taxon>
        <taxon>Sordariomycetes</taxon>
        <taxon>Hypocreomycetidae</taxon>
        <taxon>Hypocreales</taxon>
        <taxon>Nectriaceae</taxon>
        <taxon>Fusarium</taxon>
    </lineage>
</organism>
<sequence>MEATVLMNHRHWHIAPSGGKKHRVKFITAARQPGGDNIEFPPAPKKRRITLKTRPRAPSEKKQKHAGSDTVVNLSRPRTKHRNKQAEIGKHTKTRIILKTGVHS</sequence>
<reference evidence="2" key="1">
    <citation type="submission" date="2018-03" db="EMBL/GenBank/DDBJ databases">
        <authorList>
            <person name="Guldener U."/>
        </authorList>
    </citation>
    <scope>NUCLEOTIDE SEQUENCE</scope>
</reference>
<protein>
    <submittedName>
        <fullName evidence="2">Uncharacterized protein</fullName>
    </submittedName>
</protein>
<feature type="compositionally biased region" description="Basic residues" evidence="1">
    <location>
        <begin position="8"/>
        <end position="25"/>
    </location>
</feature>
<accession>A0AAE8M164</accession>
<name>A0AAE8M164_9HYPO</name>
<proteinExistence type="predicted"/>
<dbReference type="Proteomes" id="UP001187734">
    <property type="component" value="Unassembled WGS sequence"/>
</dbReference>
<keyword evidence="3" id="KW-1185">Reference proteome</keyword>